<keyword evidence="5" id="KW-0472">Membrane</keyword>
<name>A0A841RB22_9SPIO</name>
<accession>A0A841RB22</accession>
<comment type="subcellular location">
    <subcellularLocation>
        <location evidence="1">Membrane</location>
        <topology evidence="1">Multi-pass membrane protein</topology>
    </subcellularLocation>
</comment>
<dbReference type="GO" id="GO:0016020">
    <property type="term" value="C:membrane"/>
    <property type="evidence" value="ECO:0007669"/>
    <property type="project" value="UniProtKB-SubCell"/>
</dbReference>
<keyword evidence="10" id="KW-1185">Reference proteome</keyword>
<dbReference type="InterPro" id="IPR052447">
    <property type="entry name" value="Dermatan-Sulfate_Isomerase"/>
</dbReference>
<keyword evidence="6" id="KW-0325">Glycoprotein</keyword>
<evidence type="ECO:0000256" key="3">
    <source>
        <dbReference type="ARBA" id="ARBA00022729"/>
    </source>
</evidence>
<keyword evidence="4" id="KW-1133">Transmembrane helix</keyword>
<proteinExistence type="predicted"/>
<evidence type="ECO:0000256" key="1">
    <source>
        <dbReference type="ARBA" id="ARBA00004141"/>
    </source>
</evidence>
<dbReference type="SUPFAM" id="SSF48230">
    <property type="entry name" value="Chondroitin AC/alginate lyase"/>
    <property type="match status" value="1"/>
</dbReference>
<evidence type="ECO:0000256" key="7">
    <source>
        <dbReference type="ARBA" id="ARBA00023235"/>
    </source>
</evidence>
<dbReference type="GO" id="GO:0016853">
    <property type="term" value="F:isomerase activity"/>
    <property type="evidence" value="ECO:0007669"/>
    <property type="project" value="UniProtKB-KW"/>
</dbReference>
<evidence type="ECO:0000256" key="4">
    <source>
        <dbReference type="ARBA" id="ARBA00022989"/>
    </source>
</evidence>
<dbReference type="Gene3D" id="1.50.10.100">
    <property type="entry name" value="Chondroitin AC/alginate lyase"/>
    <property type="match status" value="1"/>
</dbReference>
<evidence type="ECO:0000256" key="6">
    <source>
        <dbReference type="ARBA" id="ARBA00023180"/>
    </source>
</evidence>
<dbReference type="Gene3D" id="2.70.98.70">
    <property type="match status" value="1"/>
</dbReference>
<dbReference type="EMBL" id="JACHGJ010000002">
    <property type="protein sequence ID" value="MBB6479878.1"/>
    <property type="molecule type" value="Genomic_DNA"/>
</dbReference>
<feature type="domain" description="Heparinase II N-terminal" evidence="8">
    <location>
        <begin position="57"/>
        <end position="279"/>
    </location>
</feature>
<dbReference type="AlphaFoldDB" id="A0A841RB22"/>
<dbReference type="PANTHER" id="PTHR15532">
    <property type="match status" value="1"/>
</dbReference>
<sequence>MRDLIFMDCEPDVLKEDIRAGKKAVFERLVKQCETYFSVELPKSHPPSSTTFMGIAMANLALAYILTDEKRYLYEARRWIMTAVNYPHWGNAHLVDVDLSAAWILFGMGISYDWLKESFTQDERKAVKEKILLQGGRMFAFKVETEGSGWSTNYWQNHNWINMTGLSAAAYALVKEGEDVQQWIDSARANFDFVFSVMPEDGSDYEGVVYWRYGAMWLYVYAHLLKEREGIDYFETSGFLRNSFEYRLYQAAPNLEEQIGFGDAHDRRSGHSTAIYYKTAAEYKNGYAQKLGNLVRDEFLEREAELSKVKPGILPECFFEVLFYDPMVEEKEFDDLPLEKFFDDLGLYVKRTSWERDAAHFSFKCSNPGGRKQWSWLWKLKEEKNYNCFGLSHQHPDNNSFLFNYGGHFFAIDDGYNRTVKASDHNVILVDGVGYEGEGQNNIWKNYTPEMKGEIISCELNDDYSYLAGETAAVYKKELKMNKCRRHLFSKSGSSIFFMIDELVSELPHTYTWQMYSDVYPDVYGDCYRYSIGNAEMDLFVVSEREVVMDLNENTVRAVMTTQEPDKFTENHMKGIRISNKELVEKQSFISALVPRSAEADHQEIEKVQCDGAYGLSTGHDERVDYLLYSPSGYLVFMDTPVKAKLAHIEVENNKISKILELVND</sequence>
<evidence type="ECO:0000313" key="9">
    <source>
        <dbReference type="EMBL" id="MBB6479878.1"/>
    </source>
</evidence>
<keyword evidence="3" id="KW-0732">Signal</keyword>
<dbReference type="InterPro" id="IPR032518">
    <property type="entry name" value="HepII_N"/>
</dbReference>
<dbReference type="InterPro" id="IPR008929">
    <property type="entry name" value="Chondroitin_lyas"/>
</dbReference>
<dbReference type="PANTHER" id="PTHR15532:SF5">
    <property type="entry name" value="SULFOTRANSFERASE DOMAIN-CONTAINING PROTEIN"/>
    <property type="match status" value="1"/>
</dbReference>
<evidence type="ECO:0000313" key="10">
    <source>
        <dbReference type="Proteomes" id="UP000587760"/>
    </source>
</evidence>
<evidence type="ECO:0000256" key="5">
    <source>
        <dbReference type="ARBA" id="ARBA00023136"/>
    </source>
</evidence>
<dbReference type="RefSeq" id="WP_184745500.1">
    <property type="nucleotide sequence ID" value="NZ_JACHGJ010000002.1"/>
</dbReference>
<reference evidence="9 10" key="1">
    <citation type="submission" date="2020-08" db="EMBL/GenBank/DDBJ databases">
        <title>Genomic Encyclopedia of Type Strains, Phase IV (KMG-IV): sequencing the most valuable type-strain genomes for metagenomic binning, comparative biology and taxonomic classification.</title>
        <authorList>
            <person name="Goeker M."/>
        </authorList>
    </citation>
    <scope>NUCLEOTIDE SEQUENCE [LARGE SCALE GENOMIC DNA]</scope>
    <source>
        <strain evidence="9 10">DSM 2461</strain>
    </source>
</reference>
<comment type="caution">
    <text evidence="9">The sequence shown here is derived from an EMBL/GenBank/DDBJ whole genome shotgun (WGS) entry which is preliminary data.</text>
</comment>
<dbReference type="Pfam" id="PF16332">
    <property type="entry name" value="DUF4962"/>
    <property type="match status" value="1"/>
</dbReference>
<gene>
    <name evidence="9" type="ORF">HNR50_001536</name>
</gene>
<keyword evidence="7" id="KW-0413">Isomerase</keyword>
<evidence type="ECO:0000259" key="8">
    <source>
        <dbReference type="Pfam" id="PF16332"/>
    </source>
</evidence>
<protein>
    <recommendedName>
        <fullName evidence="8">Heparinase II N-terminal domain-containing protein</fullName>
    </recommendedName>
</protein>
<keyword evidence="2" id="KW-0812">Transmembrane</keyword>
<dbReference type="Proteomes" id="UP000587760">
    <property type="component" value="Unassembled WGS sequence"/>
</dbReference>
<evidence type="ECO:0000256" key="2">
    <source>
        <dbReference type="ARBA" id="ARBA00022692"/>
    </source>
</evidence>
<organism evidence="9 10">
    <name type="scientific">Spirochaeta isovalerica</name>
    <dbReference type="NCBI Taxonomy" id="150"/>
    <lineage>
        <taxon>Bacteria</taxon>
        <taxon>Pseudomonadati</taxon>
        <taxon>Spirochaetota</taxon>
        <taxon>Spirochaetia</taxon>
        <taxon>Spirochaetales</taxon>
        <taxon>Spirochaetaceae</taxon>
        <taxon>Spirochaeta</taxon>
    </lineage>
</organism>